<comment type="caution">
    <text evidence="1">The sequence shown here is derived from an EMBL/GenBank/DDBJ whole genome shotgun (WGS) entry which is preliminary data.</text>
</comment>
<organism evidence="1 2">
    <name type="scientific">Donghicola tyrosinivorans</name>
    <dbReference type="NCBI Taxonomy" id="1652492"/>
    <lineage>
        <taxon>Bacteria</taxon>
        <taxon>Pseudomonadati</taxon>
        <taxon>Pseudomonadota</taxon>
        <taxon>Alphaproteobacteria</taxon>
        <taxon>Rhodobacterales</taxon>
        <taxon>Roseobacteraceae</taxon>
        <taxon>Donghicola</taxon>
    </lineage>
</organism>
<protein>
    <submittedName>
        <fullName evidence="1">Uncharacterized protein</fullName>
    </submittedName>
</protein>
<dbReference type="RefSeq" id="WP_146134884.1">
    <property type="nucleotide sequence ID" value="NZ_PVTQ01000001.1"/>
</dbReference>
<sequence>MTKPTVSDGVLSTAHWLQFGADKHGEPLAGNNFMRRNPVFWSLAFSFFVIAQSSWGETVSPRLSQNTIERIYSAPESASFSHLPDSECEVQQGIKRCIGIYIPEIRSYFPEQTNPTPNLQISYKILEVRVWSSENGRFIVMTMETRGAIDLVATVQADMHRDYFESVLPSDQLDRLASENWSGDDFFANVDLQTNIVESDILDRLSEITGADLQTTLGHGRTLIFGYPDHHATISYDEILLLSGES</sequence>
<name>A0A2T0X5M8_9RHOB</name>
<dbReference type="AlphaFoldDB" id="A0A2T0X5M8"/>
<gene>
    <name evidence="1" type="ORF">CLV74_101369</name>
</gene>
<keyword evidence="2" id="KW-1185">Reference proteome</keyword>
<evidence type="ECO:0000313" key="1">
    <source>
        <dbReference type="EMBL" id="PRY94233.1"/>
    </source>
</evidence>
<proteinExistence type="predicted"/>
<reference evidence="1 2" key="1">
    <citation type="submission" date="2018-03" db="EMBL/GenBank/DDBJ databases">
        <title>Genomic Encyclopedia of Archaeal and Bacterial Type Strains, Phase II (KMG-II): from individual species to whole genera.</title>
        <authorList>
            <person name="Goeker M."/>
        </authorList>
    </citation>
    <scope>NUCLEOTIDE SEQUENCE [LARGE SCALE GENOMIC DNA]</scope>
    <source>
        <strain evidence="1 2">DSM 100212</strain>
    </source>
</reference>
<accession>A0A2T0X5M8</accession>
<evidence type="ECO:0000313" key="2">
    <source>
        <dbReference type="Proteomes" id="UP000238392"/>
    </source>
</evidence>
<dbReference type="Proteomes" id="UP000238392">
    <property type="component" value="Unassembled WGS sequence"/>
</dbReference>
<dbReference type="EMBL" id="PVTQ01000001">
    <property type="protein sequence ID" value="PRY94233.1"/>
    <property type="molecule type" value="Genomic_DNA"/>
</dbReference>